<sequence>MSTTTQALIFTNYPEGMIKETDFEYTDQVPFNFDQSLDQDQIMVQLLHISVDPYLRGRMRKNAMAKHYAATFQTGKPISSGCVAKVLKSNHSVFKEGDVLVGHFEWQLHQIVKIDQDQVKNYQKVDPNIGKIPLSYYLGALGMPGMTSYFGFLDICQPKEGDVVVVSAASGAVGSLVGQIAKIHGCKVIGITGQPAENQQELKDLGFDVILNYKDYNNDPIALKDAIEKAAEPKTGIDCYFDNVGGFVLDAATLAMNRYGRISCCGSISDYNIEDRMSNLGPRLNYLYITRELSVKGFIVSSFYNRLDEGVKKMTQWVNEGKLKVLESKVQGLENVPKALIKLFTGDKFGKMIIDL</sequence>
<dbReference type="Pfam" id="PF16884">
    <property type="entry name" value="ADH_N_2"/>
    <property type="match status" value="1"/>
</dbReference>
<dbReference type="GeneID" id="8856251"/>
<dbReference type="InterPro" id="IPR036291">
    <property type="entry name" value="NAD(P)-bd_dom_sf"/>
</dbReference>
<proteinExistence type="predicted"/>
<evidence type="ECO:0000259" key="2">
    <source>
        <dbReference type="Pfam" id="PF00107"/>
    </source>
</evidence>
<dbReference type="AlphaFoldDB" id="D2W1P9"/>
<keyword evidence="5" id="KW-1185">Reference proteome</keyword>
<accession>D2W1P9</accession>
<dbReference type="VEuPathDB" id="AmoebaDB:NAEGRDRAFT_75333"/>
<keyword evidence="1" id="KW-0560">Oxidoreductase</keyword>
<dbReference type="OrthoDB" id="809632at2759"/>
<dbReference type="RefSeq" id="XP_002669702.1">
    <property type="nucleotide sequence ID" value="XM_002669656.1"/>
</dbReference>
<dbReference type="InterPro" id="IPR045010">
    <property type="entry name" value="MDR_fam"/>
</dbReference>
<dbReference type="InterPro" id="IPR041694">
    <property type="entry name" value="ADH_N_2"/>
</dbReference>
<dbReference type="Proteomes" id="UP000006671">
    <property type="component" value="Unassembled WGS sequence"/>
</dbReference>
<dbReference type="FunFam" id="3.40.50.720:FF:000121">
    <property type="entry name" value="Prostaglandin reductase 2"/>
    <property type="match status" value="1"/>
</dbReference>
<dbReference type="CDD" id="cd05288">
    <property type="entry name" value="PGDH"/>
    <property type="match status" value="1"/>
</dbReference>
<organism evidence="5">
    <name type="scientific">Naegleria gruberi</name>
    <name type="common">Amoeba</name>
    <dbReference type="NCBI Taxonomy" id="5762"/>
    <lineage>
        <taxon>Eukaryota</taxon>
        <taxon>Discoba</taxon>
        <taxon>Heterolobosea</taxon>
        <taxon>Tetramitia</taxon>
        <taxon>Eutetramitia</taxon>
        <taxon>Vahlkampfiidae</taxon>
        <taxon>Naegleria</taxon>
    </lineage>
</organism>
<dbReference type="EMBL" id="GG738923">
    <property type="protein sequence ID" value="EFC36958.1"/>
    <property type="molecule type" value="Genomic_DNA"/>
</dbReference>
<dbReference type="Pfam" id="PF00107">
    <property type="entry name" value="ADH_zinc_N"/>
    <property type="match status" value="1"/>
</dbReference>
<dbReference type="OMA" id="YPIKNIH"/>
<dbReference type="PANTHER" id="PTHR43205">
    <property type="entry name" value="PROSTAGLANDIN REDUCTASE"/>
    <property type="match status" value="1"/>
</dbReference>
<reference evidence="4 5" key="1">
    <citation type="journal article" date="2010" name="Cell">
        <title>The genome of Naegleria gruberi illuminates early eukaryotic versatility.</title>
        <authorList>
            <person name="Fritz-Laylin L.K."/>
            <person name="Prochnik S.E."/>
            <person name="Ginger M.L."/>
            <person name="Dacks J.B."/>
            <person name="Carpenter M.L."/>
            <person name="Field M.C."/>
            <person name="Kuo A."/>
            <person name="Paredez A."/>
            <person name="Chapman J."/>
            <person name="Pham J."/>
            <person name="Shu S."/>
            <person name="Neupane R."/>
            <person name="Cipriano M."/>
            <person name="Mancuso J."/>
            <person name="Tu H."/>
            <person name="Salamov A."/>
            <person name="Lindquist E."/>
            <person name="Shapiro H."/>
            <person name="Lucas S."/>
            <person name="Grigoriev I.V."/>
            <person name="Cande W.Z."/>
            <person name="Fulton C."/>
            <person name="Rokhsar D.S."/>
            <person name="Dawson S.C."/>
        </authorList>
    </citation>
    <scope>NUCLEOTIDE SEQUENCE [LARGE SCALE GENOMIC DNA]</scope>
    <source>
        <strain evidence="4 5">NEG-M</strain>
    </source>
</reference>
<name>D2W1P9_NAEGR</name>
<dbReference type="PANTHER" id="PTHR43205:SF7">
    <property type="entry name" value="PROSTAGLANDIN REDUCTASE 1"/>
    <property type="match status" value="1"/>
</dbReference>
<gene>
    <name evidence="4" type="ORF">NAEGRDRAFT_75333</name>
</gene>
<evidence type="ECO:0000256" key="1">
    <source>
        <dbReference type="ARBA" id="ARBA00023002"/>
    </source>
</evidence>
<dbReference type="GO" id="GO:0016628">
    <property type="term" value="F:oxidoreductase activity, acting on the CH-CH group of donors, NAD or NADP as acceptor"/>
    <property type="evidence" value="ECO:0007669"/>
    <property type="project" value="InterPro"/>
</dbReference>
<dbReference type="SUPFAM" id="SSF51735">
    <property type="entry name" value="NAD(P)-binding Rossmann-fold domains"/>
    <property type="match status" value="1"/>
</dbReference>
<evidence type="ECO:0000313" key="5">
    <source>
        <dbReference type="Proteomes" id="UP000006671"/>
    </source>
</evidence>
<dbReference type="FunCoup" id="D2W1P9">
    <property type="interactions" value="85"/>
</dbReference>
<feature type="domain" description="Oxidoreductase N-terminal" evidence="3">
    <location>
        <begin position="8"/>
        <end position="114"/>
    </location>
</feature>
<dbReference type="InterPro" id="IPR011032">
    <property type="entry name" value="GroES-like_sf"/>
</dbReference>
<evidence type="ECO:0000259" key="3">
    <source>
        <dbReference type="Pfam" id="PF16884"/>
    </source>
</evidence>
<dbReference type="Gene3D" id="3.40.50.720">
    <property type="entry name" value="NAD(P)-binding Rossmann-like Domain"/>
    <property type="match status" value="1"/>
</dbReference>
<protein>
    <submittedName>
        <fullName evidence="4">Predicted protein</fullName>
    </submittedName>
</protein>
<dbReference type="InterPro" id="IPR013149">
    <property type="entry name" value="ADH-like_C"/>
</dbReference>
<dbReference type="KEGG" id="ngr:NAEGRDRAFT_75333"/>
<dbReference type="eggNOG" id="KOG1196">
    <property type="taxonomic scope" value="Eukaryota"/>
</dbReference>
<dbReference type="SUPFAM" id="SSF50129">
    <property type="entry name" value="GroES-like"/>
    <property type="match status" value="1"/>
</dbReference>
<dbReference type="InParanoid" id="D2W1P9"/>
<dbReference type="Gene3D" id="3.90.180.10">
    <property type="entry name" value="Medium-chain alcohol dehydrogenases, catalytic domain"/>
    <property type="match status" value="1"/>
</dbReference>
<evidence type="ECO:0000313" key="4">
    <source>
        <dbReference type="EMBL" id="EFC36958.1"/>
    </source>
</evidence>
<feature type="domain" description="Alcohol dehydrogenase-like C-terminal" evidence="2">
    <location>
        <begin position="172"/>
        <end position="311"/>
    </location>
</feature>